<comment type="similarity">
    <text evidence="1 8">Belongs to the glutathione peroxidase family.</text>
</comment>
<evidence type="ECO:0000256" key="6">
    <source>
        <dbReference type="ARBA" id="ARBA00049091"/>
    </source>
</evidence>
<protein>
    <recommendedName>
        <fullName evidence="8">Glutathione peroxidase</fullName>
    </recommendedName>
</protein>
<dbReference type="FunFam" id="3.40.30.10:FF:000010">
    <property type="entry name" value="Glutathione peroxidase"/>
    <property type="match status" value="1"/>
</dbReference>
<evidence type="ECO:0000256" key="2">
    <source>
        <dbReference type="ARBA" id="ARBA00022559"/>
    </source>
</evidence>
<dbReference type="PANTHER" id="PTHR11592:SF78">
    <property type="entry name" value="GLUTATHIONE PEROXIDASE"/>
    <property type="match status" value="1"/>
</dbReference>
<dbReference type="OrthoDB" id="446890at2759"/>
<dbReference type="InterPro" id="IPR029760">
    <property type="entry name" value="GPX_CS"/>
</dbReference>
<dbReference type="GO" id="GO:0140824">
    <property type="term" value="F:thioredoxin-dependent peroxiredoxin activity"/>
    <property type="evidence" value="ECO:0007669"/>
    <property type="project" value="UniProtKB-EC"/>
</dbReference>
<dbReference type="Pfam" id="PF00255">
    <property type="entry name" value="GSHPx"/>
    <property type="match status" value="1"/>
</dbReference>
<evidence type="ECO:0000256" key="5">
    <source>
        <dbReference type="ARBA" id="ARBA00023284"/>
    </source>
</evidence>
<evidence type="ECO:0000256" key="7">
    <source>
        <dbReference type="PIRSR" id="PIRSR000303-1"/>
    </source>
</evidence>
<evidence type="ECO:0000256" key="8">
    <source>
        <dbReference type="RuleBase" id="RU000499"/>
    </source>
</evidence>
<dbReference type="InterPro" id="IPR036249">
    <property type="entry name" value="Thioredoxin-like_sf"/>
</dbReference>
<dbReference type="GO" id="GO:0034599">
    <property type="term" value="P:cellular response to oxidative stress"/>
    <property type="evidence" value="ECO:0007669"/>
    <property type="project" value="TreeGrafter"/>
</dbReference>
<dbReference type="PIRSF" id="PIRSF000303">
    <property type="entry name" value="Glutathion_perox"/>
    <property type="match status" value="1"/>
</dbReference>
<keyword evidence="3" id="KW-0049">Antioxidant</keyword>
<reference evidence="10" key="1">
    <citation type="submission" date="2016-05" db="EMBL/GenBank/DDBJ databases">
        <title>Comparative genomics of biotechnologically important yeasts.</title>
        <authorList>
            <consortium name="DOE Joint Genome Institute"/>
            <person name="Riley R."/>
            <person name="Haridas S."/>
            <person name="Wolfe K.H."/>
            <person name="Lopes M.R."/>
            <person name="Hittinger C.T."/>
            <person name="Goker M."/>
            <person name="Salamov A."/>
            <person name="Wisecaver J."/>
            <person name="Long T.M."/>
            <person name="Aerts A.L."/>
            <person name="Barry K."/>
            <person name="Choi C."/>
            <person name="Clum A."/>
            <person name="Coughlan A.Y."/>
            <person name="Deshpande S."/>
            <person name="Douglass A.P."/>
            <person name="Hanson S.J."/>
            <person name="Klenk H.-P."/>
            <person name="Labutti K."/>
            <person name="Lapidus A."/>
            <person name="Lindquist E."/>
            <person name="Lipzen A."/>
            <person name="Meier-Kolthoff J.P."/>
            <person name="Ohm R.A."/>
            <person name="Otillar R.P."/>
            <person name="Pangilinan J."/>
            <person name="Peng Y."/>
            <person name="Rokas A."/>
            <person name="Rosa C.A."/>
            <person name="Scheuner C."/>
            <person name="Sibirny A.A."/>
            <person name="Slot J.C."/>
            <person name="Stielow J.B."/>
            <person name="Sun H."/>
            <person name="Kurtzman C.P."/>
            <person name="Blackwell M."/>
            <person name="Grigoriev I.V."/>
            <person name="Jeffries T.W."/>
        </authorList>
    </citation>
    <scope>NUCLEOTIDE SEQUENCE [LARGE SCALE GENOMIC DNA]</scope>
    <source>
        <strain evidence="10">NRRL Y-1933</strain>
    </source>
</reference>
<dbReference type="PRINTS" id="PR01011">
    <property type="entry name" value="GLUTPROXDASE"/>
</dbReference>
<evidence type="ECO:0000256" key="4">
    <source>
        <dbReference type="ARBA" id="ARBA00023002"/>
    </source>
</evidence>
<dbReference type="SUPFAM" id="SSF52833">
    <property type="entry name" value="Thioredoxin-like"/>
    <property type="match status" value="1"/>
</dbReference>
<keyword evidence="5" id="KW-0676">Redox-active center</keyword>
<feature type="active site" evidence="7">
    <location>
        <position position="38"/>
    </location>
</feature>
<dbReference type="EMBL" id="KV454538">
    <property type="protein sequence ID" value="ODV69796.1"/>
    <property type="molecule type" value="Genomic_DNA"/>
</dbReference>
<gene>
    <name evidence="9" type="ORF">HYPBUDRAFT_101860</name>
</gene>
<dbReference type="PROSITE" id="PS00763">
    <property type="entry name" value="GLUTATHIONE_PEROXID_2"/>
    <property type="match status" value="1"/>
</dbReference>
<comment type="catalytic activity">
    <reaction evidence="6">
        <text>a hydroperoxide + [thioredoxin]-dithiol = an alcohol + [thioredoxin]-disulfide + H2O</text>
        <dbReference type="Rhea" id="RHEA:62620"/>
        <dbReference type="Rhea" id="RHEA-COMP:10698"/>
        <dbReference type="Rhea" id="RHEA-COMP:10700"/>
        <dbReference type="ChEBI" id="CHEBI:15377"/>
        <dbReference type="ChEBI" id="CHEBI:29950"/>
        <dbReference type="ChEBI" id="CHEBI:30879"/>
        <dbReference type="ChEBI" id="CHEBI:35924"/>
        <dbReference type="ChEBI" id="CHEBI:50058"/>
        <dbReference type="EC" id="1.11.1.24"/>
    </reaction>
</comment>
<dbReference type="PANTHER" id="PTHR11592">
    <property type="entry name" value="GLUTATHIONE PEROXIDASE"/>
    <property type="match status" value="1"/>
</dbReference>
<evidence type="ECO:0000256" key="1">
    <source>
        <dbReference type="ARBA" id="ARBA00006926"/>
    </source>
</evidence>
<dbReference type="InterPro" id="IPR000889">
    <property type="entry name" value="Glutathione_peroxidase"/>
</dbReference>
<dbReference type="InterPro" id="IPR029759">
    <property type="entry name" value="GPX_AS"/>
</dbReference>
<proteinExistence type="inferred from homology"/>
<dbReference type="Proteomes" id="UP000095085">
    <property type="component" value="Unassembled WGS sequence"/>
</dbReference>
<accession>A0A1E4RRE5</accession>
<keyword evidence="10" id="KW-1185">Reference proteome</keyword>
<sequence>MTDDTIYDMTVEDCQGNQVPLSKYRNKVLLIVNVASLCGFTPQYIELQKLYQKYLDKGLIILAFPCNQFANQEPLNDEETSRFIRKKFNVTFPIMKKVNVNGKEASKLYTFMKKKCKTPIGFEGVRWNFEKFLINRKGFVVNRYMSETTPLSFENHIINLLNQD</sequence>
<name>A0A1E4RRE5_9ASCO</name>
<evidence type="ECO:0000313" key="9">
    <source>
        <dbReference type="EMBL" id="ODV69796.1"/>
    </source>
</evidence>
<evidence type="ECO:0000313" key="10">
    <source>
        <dbReference type="Proteomes" id="UP000095085"/>
    </source>
</evidence>
<dbReference type="Gene3D" id="3.40.30.10">
    <property type="entry name" value="Glutaredoxin"/>
    <property type="match status" value="1"/>
</dbReference>
<dbReference type="PROSITE" id="PS00460">
    <property type="entry name" value="GLUTATHIONE_PEROXID_1"/>
    <property type="match status" value="1"/>
</dbReference>
<dbReference type="STRING" id="984485.A0A1E4RRE5"/>
<organism evidence="9 10">
    <name type="scientific">Hyphopichia burtonii NRRL Y-1933</name>
    <dbReference type="NCBI Taxonomy" id="984485"/>
    <lineage>
        <taxon>Eukaryota</taxon>
        <taxon>Fungi</taxon>
        <taxon>Dikarya</taxon>
        <taxon>Ascomycota</taxon>
        <taxon>Saccharomycotina</taxon>
        <taxon>Pichiomycetes</taxon>
        <taxon>Debaryomycetaceae</taxon>
        <taxon>Hyphopichia</taxon>
    </lineage>
</organism>
<keyword evidence="4 8" id="KW-0560">Oxidoreductase</keyword>
<dbReference type="GeneID" id="30992704"/>
<dbReference type="AlphaFoldDB" id="A0A1E4RRE5"/>
<dbReference type="PROSITE" id="PS51355">
    <property type="entry name" value="GLUTATHIONE_PEROXID_3"/>
    <property type="match status" value="1"/>
</dbReference>
<dbReference type="CDD" id="cd00340">
    <property type="entry name" value="GSH_Peroxidase"/>
    <property type="match status" value="1"/>
</dbReference>
<keyword evidence="2 8" id="KW-0575">Peroxidase</keyword>
<evidence type="ECO:0000256" key="3">
    <source>
        <dbReference type="ARBA" id="ARBA00022862"/>
    </source>
</evidence>
<dbReference type="RefSeq" id="XP_020078863.1">
    <property type="nucleotide sequence ID" value="XM_020218154.1"/>
</dbReference>